<reference evidence="6 7" key="1">
    <citation type="journal article" date="2014" name="Int. J. Syst. Evol. Microbiol.">
        <title>Complete genome sequence of Corynebacterium casei LMG S-19264T (=DSM 44701T), isolated from a smear-ripened cheese.</title>
        <authorList>
            <consortium name="US DOE Joint Genome Institute (JGI-PGF)"/>
            <person name="Walter F."/>
            <person name="Albersmeier A."/>
            <person name="Kalinowski J."/>
            <person name="Ruckert C."/>
        </authorList>
    </citation>
    <scope>NUCLEOTIDE SEQUENCE [LARGE SCALE GENOMIC DNA]</scope>
    <source>
        <strain evidence="6 7">CCM 8669</strain>
    </source>
</reference>
<dbReference type="InterPro" id="IPR007848">
    <property type="entry name" value="Small_mtfrase_dom"/>
</dbReference>
<evidence type="ECO:0000313" key="7">
    <source>
        <dbReference type="Proteomes" id="UP000600171"/>
    </source>
</evidence>
<dbReference type="SUPFAM" id="SSF53335">
    <property type="entry name" value="S-adenosyl-L-methionine-dependent methyltransferases"/>
    <property type="match status" value="1"/>
</dbReference>
<dbReference type="GO" id="GO:0008170">
    <property type="term" value="F:N-methyltransferase activity"/>
    <property type="evidence" value="ECO:0007669"/>
    <property type="project" value="UniProtKB-ARBA"/>
</dbReference>
<keyword evidence="3 6" id="KW-0489">Methyltransferase</keyword>
<dbReference type="PANTHER" id="PTHR47816">
    <property type="entry name" value="RIBOSOMAL RNA SMALL SUBUNIT METHYLTRANSFERASE C"/>
    <property type="match status" value="1"/>
</dbReference>
<dbReference type="PROSITE" id="PS00092">
    <property type="entry name" value="N6_MTASE"/>
    <property type="match status" value="1"/>
</dbReference>
<keyword evidence="7" id="KW-1185">Reference proteome</keyword>
<protein>
    <submittedName>
        <fullName evidence="6">16S RNA G1207 methylase RsmC</fullName>
    </submittedName>
</protein>
<name>A0A917ISL4_9MICC</name>
<evidence type="ECO:0000259" key="5">
    <source>
        <dbReference type="Pfam" id="PF05175"/>
    </source>
</evidence>
<dbReference type="AlphaFoldDB" id="A0A917ISL4"/>
<evidence type="ECO:0000256" key="4">
    <source>
        <dbReference type="ARBA" id="ARBA00022679"/>
    </source>
</evidence>
<dbReference type="GO" id="GO:0003676">
    <property type="term" value="F:nucleic acid binding"/>
    <property type="evidence" value="ECO:0007669"/>
    <property type="project" value="InterPro"/>
</dbReference>
<dbReference type="Pfam" id="PF05175">
    <property type="entry name" value="MTS"/>
    <property type="match status" value="1"/>
</dbReference>
<dbReference type="InterPro" id="IPR029063">
    <property type="entry name" value="SAM-dependent_MTases_sf"/>
</dbReference>
<evidence type="ECO:0000256" key="3">
    <source>
        <dbReference type="ARBA" id="ARBA00022603"/>
    </source>
</evidence>
<comment type="caution">
    <text evidence="6">The sequence shown here is derived from an EMBL/GenBank/DDBJ whole genome shotgun (WGS) entry which is preliminary data.</text>
</comment>
<dbReference type="GO" id="GO:0008757">
    <property type="term" value="F:S-adenosylmethionine-dependent methyltransferase activity"/>
    <property type="evidence" value="ECO:0007669"/>
    <property type="project" value="InterPro"/>
</dbReference>
<keyword evidence="2" id="KW-0698">rRNA processing</keyword>
<dbReference type="Gene3D" id="3.40.50.150">
    <property type="entry name" value="Vaccinia Virus protein VP39"/>
    <property type="match status" value="2"/>
</dbReference>
<keyword evidence="1" id="KW-0963">Cytoplasm</keyword>
<dbReference type="InterPro" id="IPR046977">
    <property type="entry name" value="RsmC/RlmG"/>
</dbReference>
<dbReference type="CDD" id="cd02440">
    <property type="entry name" value="AdoMet_MTases"/>
    <property type="match status" value="1"/>
</dbReference>
<dbReference type="GO" id="GO:0006364">
    <property type="term" value="P:rRNA processing"/>
    <property type="evidence" value="ECO:0007669"/>
    <property type="project" value="UniProtKB-KW"/>
</dbReference>
<dbReference type="GO" id="GO:0032259">
    <property type="term" value="P:methylation"/>
    <property type="evidence" value="ECO:0007669"/>
    <property type="project" value="UniProtKB-KW"/>
</dbReference>
<dbReference type="Proteomes" id="UP000600171">
    <property type="component" value="Unassembled WGS sequence"/>
</dbReference>
<evidence type="ECO:0000313" key="6">
    <source>
        <dbReference type="EMBL" id="GGH61319.1"/>
    </source>
</evidence>
<dbReference type="PANTHER" id="PTHR47816:SF4">
    <property type="entry name" value="RIBOSOMAL RNA SMALL SUBUNIT METHYLTRANSFERASE C"/>
    <property type="match status" value="1"/>
</dbReference>
<feature type="domain" description="Methyltransferase small" evidence="5">
    <location>
        <begin position="220"/>
        <end position="393"/>
    </location>
</feature>
<evidence type="ECO:0000256" key="1">
    <source>
        <dbReference type="ARBA" id="ARBA00022490"/>
    </source>
</evidence>
<gene>
    <name evidence="6" type="ORF">GCM10007359_10360</name>
</gene>
<evidence type="ECO:0000256" key="2">
    <source>
        <dbReference type="ARBA" id="ARBA00022552"/>
    </source>
</evidence>
<dbReference type="InterPro" id="IPR002052">
    <property type="entry name" value="DNA_methylase_N6_adenine_CS"/>
</dbReference>
<organism evidence="6 7">
    <name type="scientific">Rothia aerolata</name>
    <dbReference type="NCBI Taxonomy" id="1812262"/>
    <lineage>
        <taxon>Bacteria</taxon>
        <taxon>Bacillati</taxon>
        <taxon>Actinomycetota</taxon>
        <taxon>Actinomycetes</taxon>
        <taxon>Micrococcales</taxon>
        <taxon>Micrococcaceae</taxon>
        <taxon>Rothia</taxon>
    </lineage>
</organism>
<dbReference type="RefSeq" id="WP_229723071.1">
    <property type="nucleotide sequence ID" value="NZ_BMDC01000001.1"/>
</dbReference>
<accession>A0A917ISL4</accession>
<sequence>MPSSTLATQLTDLANQRADALDRLIYSDYRQYAEPIGPLVILEDQTFALTLWALADLLNTAPAESEAEKPSGGVLVRMRSFAAAHELRALVEKEAAEALPYLRIAGLSQAGHTNYSTLALADFLEANNYQGNTAIGRLSKSHGALADWATDFSSVAGENAMLVLGGNTKHMSHTFNETLGKSFKSVRGLRGKGKRRCLLAGEPRPGQTSPVQASPPQKGELVAHGGVFSGARADRGGRLLAQCALEYLREHRSALTVLDFGCGNGSVSLDLLTGGATGAISRVIATDIDADAVRSARANLAAFPQVEVTWDDAAAGLEAGSVDLVLLNPPFHEGTRVDLTLVQPLLDAALRVLKPGGTLLLVHNSHARYRGEVEARFKKVEQVARDKTFTVLRAE</sequence>
<keyword evidence="4" id="KW-0808">Transferase</keyword>
<dbReference type="EMBL" id="BMDC01000001">
    <property type="protein sequence ID" value="GGH61319.1"/>
    <property type="molecule type" value="Genomic_DNA"/>
</dbReference>
<proteinExistence type="predicted"/>